<proteinExistence type="inferred from homology"/>
<evidence type="ECO:0000256" key="2">
    <source>
        <dbReference type="ARBA" id="ARBA00010876"/>
    </source>
</evidence>
<feature type="domain" description="Pseudouridine synthase RsuA/RluA-like" evidence="5">
    <location>
        <begin position="89"/>
        <end position="245"/>
    </location>
</feature>
<sequence length="332" mass="37074">MNQGWIYRDRVPPVAAGQTLLDYYAQRYRHSTREEWRTRIEQGQVTVADTPGHADQRLQTGQLLAYHRAPWQEPDVPLNFDVLYEDEDLLAIAKPSGLPVLPGGQFLEHTLLHQLRQRFPQNPPTPVHRLGRGTSGVMLLARSPLARADLSRQLRQASDRQRPATHFHKSYRALIGPSDLPDTFEVSVPIGPVPYPGLGTLFAATPSGKWAYSQGSVLQRQAHQTLLEVNIATGRPHQIRIHLAAIGYPLLGDPLYTSGGHPLKTMATDKSPIPSDIGYHLHAHHLNFTHPRQRTTLQITCPPPLCLQVKSEGGDRKYPLTPNEDSATQSTF</sequence>
<gene>
    <name evidence="6" type="ORF">DYY88_21825</name>
</gene>
<dbReference type="GO" id="GO:0009982">
    <property type="term" value="F:pseudouridine synthase activity"/>
    <property type="evidence" value="ECO:0007669"/>
    <property type="project" value="InterPro"/>
</dbReference>
<dbReference type="OrthoDB" id="9807829at2"/>
<dbReference type="InterPro" id="IPR006145">
    <property type="entry name" value="PsdUridine_synth_RsuA/RluA"/>
</dbReference>
<protein>
    <recommendedName>
        <fullName evidence="3">Pseudouridine synthase</fullName>
        <ecNumber evidence="3">5.4.99.-</ecNumber>
    </recommendedName>
</protein>
<evidence type="ECO:0000259" key="5">
    <source>
        <dbReference type="Pfam" id="PF00849"/>
    </source>
</evidence>
<dbReference type="Proteomes" id="UP000292459">
    <property type="component" value="Unassembled WGS sequence"/>
</dbReference>
<dbReference type="InterPro" id="IPR050188">
    <property type="entry name" value="RluA_PseudoU_synthase"/>
</dbReference>
<dbReference type="CDD" id="cd02869">
    <property type="entry name" value="PseudoU_synth_RluA_like"/>
    <property type="match status" value="1"/>
</dbReference>
<dbReference type="NCBIfam" id="TIGR00005">
    <property type="entry name" value="rluA_subfam"/>
    <property type="match status" value="1"/>
</dbReference>
<evidence type="ECO:0000313" key="7">
    <source>
        <dbReference type="Proteomes" id="UP000292459"/>
    </source>
</evidence>
<dbReference type="InterPro" id="IPR006224">
    <property type="entry name" value="PsdUridine_synth_RluA-like_CS"/>
</dbReference>
<organism evidence="6 7">
    <name type="scientific">Leptolyngbya iicbica LK</name>
    <dbReference type="NCBI Taxonomy" id="2294035"/>
    <lineage>
        <taxon>Bacteria</taxon>
        <taxon>Bacillati</taxon>
        <taxon>Cyanobacteriota</taxon>
        <taxon>Cyanophyceae</taxon>
        <taxon>Leptolyngbyales</taxon>
        <taxon>Leptolyngbyaceae</taxon>
        <taxon>Leptolyngbya group</taxon>
        <taxon>Leptolyngbya</taxon>
        <taxon>Leptolyngbya iicbica</taxon>
    </lineage>
</organism>
<evidence type="ECO:0000313" key="6">
    <source>
        <dbReference type="EMBL" id="RZM75272.1"/>
    </source>
</evidence>
<evidence type="ECO:0000256" key="1">
    <source>
        <dbReference type="ARBA" id="ARBA00000073"/>
    </source>
</evidence>
<dbReference type="Pfam" id="PF00849">
    <property type="entry name" value="PseudoU_synth_2"/>
    <property type="match status" value="1"/>
</dbReference>
<dbReference type="InterPro" id="IPR006225">
    <property type="entry name" value="PsdUridine_synth_RluC/D"/>
</dbReference>
<evidence type="ECO:0000256" key="4">
    <source>
        <dbReference type="SAM" id="MobiDB-lite"/>
    </source>
</evidence>
<comment type="similarity">
    <text evidence="2 3">Belongs to the pseudouridine synthase RluA family.</text>
</comment>
<dbReference type="InterPro" id="IPR020103">
    <property type="entry name" value="PsdUridine_synth_cat_dom_sf"/>
</dbReference>
<keyword evidence="7" id="KW-1185">Reference proteome</keyword>
<feature type="region of interest" description="Disordered" evidence="4">
    <location>
        <begin position="312"/>
        <end position="332"/>
    </location>
</feature>
<dbReference type="GO" id="GO:0003723">
    <property type="term" value="F:RNA binding"/>
    <property type="evidence" value="ECO:0007669"/>
    <property type="project" value="InterPro"/>
</dbReference>
<dbReference type="EMBL" id="QVFV01000009">
    <property type="protein sequence ID" value="RZM75272.1"/>
    <property type="molecule type" value="Genomic_DNA"/>
</dbReference>
<dbReference type="EC" id="5.4.99.-" evidence="3"/>
<dbReference type="SUPFAM" id="SSF55120">
    <property type="entry name" value="Pseudouridine synthase"/>
    <property type="match status" value="1"/>
</dbReference>
<comment type="caution">
    <text evidence="6">The sequence shown here is derived from an EMBL/GenBank/DDBJ whole genome shotgun (WGS) entry which is preliminary data.</text>
</comment>
<dbReference type="PROSITE" id="PS01129">
    <property type="entry name" value="PSI_RLU"/>
    <property type="match status" value="1"/>
</dbReference>
<comment type="catalytic activity">
    <reaction evidence="1 3">
        <text>a uridine in RNA = a pseudouridine in RNA</text>
        <dbReference type="Rhea" id="RHEA:48348"/>
        <dbReference type="Rhea" id="RHEA-COMP:12068"/>
        <dbReference type="Rhea" id="RHEA-COMP:12069"/>
        <dbReference type="ChEBI" id="CHEBI:65314"/>
        <dbReference type="ChEBI" id="CHEBI:65315"/>
    </reaction>
</comment>
<reference evidence="6 7" key="1">
    <citation type="submission" date="2018-11" db="EMBL/GenBank/DDBJ databases">
        <title>Whole genome sequencing of an environmental sample.</title>
        <authorList>
            <person name="Sarangi A.N."/>
            <person name="Singh D."/>
            <person name="Tripathy S."/>
        </authorList>
    </citation>
    <scope>NUCLEOTIDE SEQUENCE [LARGE SCALE GENOMIC DNA]</scope>
    <source>
        <strain evidence="6 7">Lakshadweep</strain>
    </source>
</reference>
<dbReference type="PANTHER" id="PTHR21600">
    <property type="entry name" value="MITOCHONDRIAL RNA PSEUDOURIDINE SYNTHASE"/>
    <property type="match status" value="1"/>
</dbReference>
<feature type="compositionally biased region" description="Polar residues" evidence="4">
    <location>
        <begin position="323"/>
        <end position="332"/>
    </location>
</feature>
<dbReference type="GO" id="GO:0140098">
    <property type="term" value="F:catalytic activity, acting on RNA"/>
    <property type="evidence" value="ECO:0007669"/>
    <property type="project" value="UniProtKB-ARBA"/>
</dbReference>
<evidence type="ECO:0000256" key="3">
    <source>
        <dbReference type="RuleBase" id="RU362028"/>
    </source>
</evidence>
<accession>A0A4Q7E2K9</accession>
<dbReference type="GO" id="GO:0000455">
    <property type="term" value="P:enzyme-directed rRNA pseudouridine synthesis"/>
    <property type="evidence" value="ECO:0007669"/>
    <property type="project" value="TreeGrafter"/>
</dbReference>
<comment type="function">
    <text evidence="3">Responsible for synthesis of pseudouridine from uracil.</text>
</comment>
<dbReference type="Gene3D" id="3.30.2350.10">
    <property type="entry name" value="Pseudouridine synthase"/>
    <property type="match status" value="1"/>
</dbReference>
<dbReference type="RefSeq" id="WP_063776210.1">
    <property type="nucleotide sequence ID" value="NZ_QVFV01000009.1"/>
</dbReference>
<keyword evidence="3" id="KW-0413">Isomerase</keyword>
<dbReference type="AlphaFoldDB" id="A0A4Q7E2K9"/>
<name>A0A4Q7E2K9_9CYAN</name>
<dbReference type="PANTHER" id="PTHR21600:SF88">
    <property type="entry name" value="RNA PSEUDOURIDINE SYNTHASE 5"/>
    <property type="match status" value="1"/>
</dbReference>